<reference evidence="1 2" key="1">
    <citation type="submission" date="2018-03" db="EMBL/GenBank/DDBJ databases">
        <authorList>
            <person name="Keele B.F."/>
        </authorList>
    </citation>
    <scope>NUCLEOTIDE SEQUENCE [LARGE SCALE GENOMIC DNA]</scope>
    <source>
        <strain evidence="1 2">D20</strain>
    </source>
</reference>
<comment type="caution">
    <text evidence="1">The sequence shown here is derived from an EMBL/GenBank/DDBJ whole genome shotgun (WGS) entry which is preliminary data.</text>
</comment>
<dbReference type="EMBL" id="PZKC01000019">
    <property type="protein sequence ID" value="PTD95102.1"/>
    <property type="molecule type" value="Genomic_DNA"/>
</dbReference>
<organism evidence="1 2">
    <name type="scientific">Pseudothauera lacus</name>
    <dbReference type="NCBI Taxonomy" id="2136175"/>
    <lineage>
        <taxon>Bacteria</taxon>
        <taxon>Pseudomonadati</taxon>
        <taxon>Pseudomonadota</taxon>
        <taxon>Betaproteobacteria</taxon>
        <taxon>Rhodocyclales</taxon>
        <taxon>Zoogloeaceae</taxon>
        <taxon>Pseudothauera</taxon>
    </lineage>
</organism>
<dbReference type="AlphaFoldDB" id="A0A2T4IBG3"/>
<evidence type="ECO:0008006" key="3">
    <source>
        <dbReference type="Google" id="ProtNLM"/>
    </source>
</evidence>
<evidence type="ECO:0000313" key="1">
    <source>
        <dbReference type="EMBL" id="PTD95102.1"/>
    </source>
</evidence>
<protein>
    <recommendedName>
        <fullName evidence="3">N-formylglutamate amidohydrolase</fullName>
    </recommendedName>
</protein>
<reference evidence="1 2" key="2">
    <citation type="submission" date="2018-04" db="EMBL/GenBank/DDBJ databases">
        <title>Thauera lacus sp. nov., isolated from an saline lake in Inner Mongolia, China.</title>
        <authorList>
            <person name="Liang Q.-Y."/>
        </authorList>
    </citation>
    <scope>NUCLEOTIDE SEQUENCE [LARGE SCALE GENOMIC DNA]</scope>
    <source>
        <strain evidence="1 2">D20</strain>
    </source>
</reference>
<gene>
    <name evidence="1" type="ORF">C8261_16180</name>
</gene>
<dbReference type="RefSeq" id="WP_107494771.1">
    <property type="nucleotide sequence ID" value="NZ_PZKC01000019.1"/>
</dbReference>
<keyword evidence="2" id="KW-1185">Reference proteome</keyword>
<proteinExistence type="predicted"/>
<accession>A0A2T4IBG3</accession>
<evidence type="ECO:0000313" key="2">
    <source>
        <dbReference type="Proteomes" id="UP000241193"/>
    </source>
</evidence>
<dbReference type="Proteomes" id="UP000241193">
    <property type="component" value="Unassembled WGS sequence"/>
</dbReference>
<name>A0A2T4IBG3_9RHOO</name>
<sequence>MSGSPTPPQTEERRAAPPAALIVVGIHREERDFGHEVALTLPADEAEVLEIPEGLSNHRPRPDERFRHEVLHQALYLQLLPQLKPAHRLLIDLHTGSDGNGPAADLLCADPRLRAALNAALGNAAEPCAAQVRVIPLGTPAGLRARTVIPETVWNNPAFAYLGMEIYLPGTASGRQQGVDLARRLIRLAIRLSGALSDSSA</sequence>
<dbReference type="OrthoDB" id="8454366at2"/>